<evidence type="ECO:0000313" key="2">
    <source>
        <dbReference type="EMBL" id="KAH6692701.1"/>
    </source>
</evidence>
<organism evidence="2 3">
    <name type="scientific">Plectosphaerella plurivora</name>
    <dbReference type="NCBI Taxonomy" id="936078"/>
    <lineage>
        <taxon>Eukaryota</taxon>
        <taxon>Fungi</taxon>
        <taxon>Dikarya</taxon>
        <taxon>Ascomycota</taxon>
        <taxon>Pezizomycotina</taxon>
        <taxon>Sordariomycetes</taxon>
        <taxon>Hypocreomycetidae</taxon>
        <taxon>Glomerellales</taxon>
        <taxon>Plectosphaerellaceae</taxon>
        <taxon>Plectosphaerella</taxon>
    </lineage>
</organism>
<evidence type="ECO:0000256" key="1">
    <source>
        <dbReference type="SAM" id="MobiDB-lite"/>
    </source>
</evidence>
<reference evidence="2" key="1">
    <citation type="journal article" date="2021" name="Nat. Commun.">
        <title>Genetic determinants of endophytism in the Arabidopsis root mycobiome.</title>
        <authorList>
            <person name="Mesny F."/>
            <person name="Miyauchi S."/>
            <person name="Thiergart T."/>
            <person name="Pickel B."/>
            <person name="Atanasova L."/>
            <person name="Karlsson M."/>
            <person name="Huettel B."/>
            <person name="Barry K.W."/>
            <person name="Haridas S."/>
            <person name="Chen C."/>
            <person name="Bauer D."/>
            <person name="Andreopoulos W."/>
            <person name="Pangilinan J."/>
            <person name="LaButti K."/>
            <person name="Riley R."/>
            <person name="Lipzen A."/>
            <person name="Clum A."/>
            <person name="Drula E."/>
            <person name="Henrissat B."/>
            <person name="Kohler A."/>
            <person name="Grigoriev I.V."/>
            <person name="Martin F.M."/>
            <person name="Hacquard S."/>
        </authorList>
    </citation>
    <scope>NUCLEOTIDE SEQUENCE</scope>
    <source>
        <strain evidence="2">MPI-SDFR-AT-0117</strain>
    </source>
</reference>
<evidence type="ECO:0000313" key="3">
    <source>
        <dbReference type="Proteomes" id="UP000770015"/>
    </source>
</evidence>
<dbReference type="EMBL" id="JAGSXJ010000004">
    <property type="protein sequence ID" value="KAH6692701.1"/>
    <property type="molecule type" value="Genomic_DNA"/>
</dbReference>
<feature type="compositionally biased region" description="Low complexity" evidence="1">
    <location>
        <begin position="114"/>
        <end position="123"/>
    </location>
</feature>
<protein>
    <submittedName>
        <fullName evidence="2">Uncharacterized protein</fullName>
    </submittedName>
</protein>
<gene>
    <name evidence="2" type="ORF">F5X68DRAFT_60356</name>
</gene>
<comment type="caution">
    <text evidence="2">The sequence shown here is derived from an EMBL/GenBank/DDBJ whole genome shotgun (WGS) entry which is preliminary data.</text>
</comment>
<feature type="region of interest" description="Disordered" evidence="1">
    <location>
        <begin position="80"/>
        <end position="123"/>
    </location>
</feature>
<name>A0A9P9AG73_9PEZI</name>
<keyword evidence="3" id="KW-1185">Reference proteome</keyword>
<dbReference type="Proteomes" id="UP000770015">
    <property type="component" value="Unassembled WGS sequence"/>
</dbReference>
<sequence>MDDVTPCPVAWQKGRFPSADALPWIWTSQTPCHPTQPLIVQAHFVRHCLLRCSAAYAPWDLPVPPPCLLRARRSKSHAAAETSLLCPDPARTNNRPSDADARRGRYQHTSHGTSSQRSSFSVSRQAEKTGAALLFIVFACAVPRIKPNPDRLAKRRWALCNDGWIAGRDVDARSRVPRSSGHLIVSSVTILPAPETRQTSAHASDDPYPLPPPSMPECRGRERQTMRLGPHLDVTQPASMPFAPLLAPLSVRRPWRPSPPCCRGIGGLSRWRRRSWLAVMASPMMGRRWSRCVRSRGVAASASASTSRIPLPVVNVYRLPTS</sequence>
<accession>A0A9P9AG73</accession>
<dbReference type="AlphaFoldDB" id="A0A9P9AG73"/>
<proteinExistence type="predicted"/>